<dbReference type="InterPro" id="IPR047324">
    <property type="entry name" value="LbH_gamma_CA-like"/>
</dbReference>
<dbReference type="InterPro" id="IPR011004">
    <property type="entry name" value="Trimer_LpxA-like_sf"/>
</dbReference>
<dbReference type="AlphaFoldDB" id="A0A381PA90"/>
<dbReference type="Pfam" id="PF00132">
    <property type="entry name" value="Hexapep"/>
    <property type="match status" value="2"/>
</dbReference>
<dbReference type="InterPro" id="IPR001451">
    <property type="entry name" value="Hexapep"/>
</dbReference>
<sequence>VSSDETIGWTLAAPQHQDPAYITILRGSLLVADPRDPLRFKMPIYALGEHRPEIHPEAWVMPEAVIIGRVRVGARATIWSGAVLRGDDNEIVVGEESSIQDNCVLHVTDDFATVVGRRCTIGHSAHLEGCTIEDEALVGSGSVVLHEAIIGARALVGAGAVVPGRMHVPPGAMALGTPAKIREGADTDPLILPGIEKYIQRGRTYREHLRLIE</sequence>
<dbReference type="CDD" id="cd04645">
    <property type="entry name" value="LbH_gamma_CA_like"/>
    <property type="match status" value="1"/>
</dbReference>
<dbReference type="PANTHER" id="PTHR13061">
    <property type="entry name" value="DYNACTIN SUBUNIT P25"/>
    <property type="match status" value="1"/>
</dbReference>
<gene>
    <name evidence="1" type="ORF">METZ01_LOCUS16734</name>
</gene>
<feature type="non-terminal residue" evidence="1">
    <location>
        <position position="1"/>
    </location>
</feature>
<proteinExistence type="predicted"/>
<evidence type="ECO:0008006" key="2">
    <source>
        <dbReference type="Google" id="ProtNLM"/>
    </source>
</evidence>
<dbReference type="EMBL" id="UINC01000927">
    <property type="protein sequence ID" value="SUZ63880.1"/>
    <property type="molecule type" value="Genomic_DNA"/>
</dbReference>
<dbReference type="SUPFAM" id="SSF51161">
    <property type="entry name" value="Trimeric LpxA-like enzymes"/>
    <property type="match status" value="1"/>
</dbReference>
<evidence type="ECO:0000313" key="1">
    <source>
        <dbReference type="EMBL" id="SUZ63880.1"/>
    </source>
</evidence>
<organism evidence="1">
    <name type="scientific">marine metagenome</name>
    <dbReference type="NCBI Taxonomy" id="408172"/>
    <lineage>
        <taxon>unclassified sequences</taxon>
        <taxon>metagenomes</taxon>
        <taxon>ecological metagenomes</taxon>
    </lineage>
</organism>
<dbReference type="InterPro" id="IPR050484">
    <property type="entry name" value="Transf_Hexapept/Carb_Anhydrase"/>
</dbReference>
<reference evidence="1" key="1">
    <citation type="submission" date="2018-05" db="EMBL/GenBank/DDBJ databases">
        <authorList>
            <person name="Lanie J.A."/>
            <person name="Ng W.-L."/>
            <person name="Kazmierczak K.M."/>
            <person name="Andrzejewski T.M."/>
            <person name="Davidsen T.M."/>
            <person name="Wayne K.J."/>
            <person name="Tettelin H."/>
            <person name="Glass J.I."/>
            <person name="Rusch D."/>
            <person name="Podicherti R."/>
            <person name="Tsui H.-C.T."/>
            <person name="Winkler M.E."/>
        </authorList>
    </citation>
    <scope>NUCLEOTIDE SEQUENCE</scope>
</reference>
<dbReference type="PANTHER" id="PTHR13061:SF29">
    <property type="entry name" value="GAMMA CARBONIC ANHYDRASE-LIKE 1, MITOCHONDRIAL-RELATED"/>
    <property type="match status" value="1"/>
</dbReference>
<protein>
    <recommendedName>
        <fullName evidence="2">Gamma carbonic anhydrase family protein</fullName>
    </recommendedName>
</protein>
<dbReference type="Gene3D" id="2.160.10.10">
    <property type="entry name" value="Hexapeptide repeat proteins"/>
    <property type="match status" value="1"/>
</dbReference>
<name>A0A381PA90_9ZZZZ</name>
<accession>A0A381PA90</accession>